<dbReference type="HAMAP" id="MF_00422">
    <property type="entry name" value="SecE"/>
    <property type="match status" value="1"/>
</dbReference>
<evidence type="ECO:0000313" key="11">
    <source>
        <dbReference type="EMBL" id="GMM51496.1"/>
    </source>
</evidence>
<organism evidence="11 12">
    <name type="scientific">Starmerella bacillaris</name>
    <name type="common">Yeast</name>
    <name type="synonym">Candida zemplinina</name>
    <dbReference type="NCBI Taxonomy" id="1247836"/>
    <lineage>
        <taxon>Eukaryota</taxon>
        <taxon>Fungi</taxon>
        <taxon>Dikarya</taxon>
        <taxon>Ascomycota</taxon>
        <taxon>Saccharomycotina</taxon>
        <taxon>Dipodascomycetes</taxon>
        <taxon>Dipodascales</taxon>
        <taxon>Trichomonascaceae</taxon>
        <taxon>Starmerella</taxon>
    </lineage>
</organism>
<evidence type="ECO:0000256" key="5">
    <source>
        <dbReference type="ARBA" id="ARBA00022824"/>
    </source>
</evidence>
<evidence type="ECO:0000256" key="9">
    <source>
        <dbReference type="ARBA" id="ARBA00023136"/>
    </source>
</evidence>
<evidence type="ECO:0000256" key="1">
    <source>
        <dbReference type="ARBA" id="ARBA00004389"/>
    </source>
</evidence>
<dbReference type="PROSITE" id="PS01067">
    <property type="entry name" value="SECE_SEC61G"/>
    <property type="match status" value="1"/>
</dbReference>
<dbReference type="SUPFAM" id="SSF103456">
    <property type="entry name" value="Preprotein translocase SecE subunit"/>
    <property type="match status" value="1"/>
</dbReference>
<evidence type="ECO:0000256" key="2">
    <source>
        <dbReference type="ARBA" id="ARBA00008274"/>
    </source>
</evidence>
<keyword evidence="12" id="KW-1185">Reference proteome</keyword>
<evidence type="ECO:0000256" key="6">
    <source>
        <dbReference type="ARBA" id="ARBA00022927"/>
    </source>
</evidence>
<dbReference type="GO" id="GO:0005789">
    <property type="term" value="C:endoplasmic reticulum membrane"/>
    <property type="evidence" value="ECO:0007669"/>
    <property type="project" value="UniProtKB-SubCell"/>
</dbReference>
<dbReference type="InterPro" id="IPR001901">
    <property type="entry name" value="Translocase_SecE/Sec61-g"/>
</dbReference>
<evidence type="ECO:0000256" key="8">
    <source>
        <dbReference type="ARBA" id="ARBA00023010"/>
    </source>
</evidence>
<comment type="caution">
    <text evidence="11">The sequence shown here is derived from an EMBL/GenBank/DDBJ whole genome shotgun (WGS) entry which is preliminary data.</text>
</comment>
<evidence type="ECO:0000256" key="4">
    <source>
        <dbReference type="ARBA" id="ARBA00022692"/>
    </source>
</evidence>
<dbReference type="Pfam" id="PF00584">
    <property type="entry name" value="SecE"/>
    <property type="match status" value="1"/>
</dbReference>
<name>A0AAV5RIV9_STABA</name>
<keyword evidence="3" id="KW-0813">Transport</keyword>
<proteinExistence type="inferred from homology"/>
<keyword evidence="9 10" id="KW-0472">Membrane</keyword>
<sequence>MAQPKQNVLEAPNKFFEDSRKFLARCTKPSAKEYYEIVRAVGSGFIVMGVLGYVVKLIHIPIRHFITV</sequence>
<evidence type="ECO:0000256" key="7">
    <source>
        <dbReference type="ARBA" id="ARBA00022989"/>
    </source>
</evidence>
<dbReference type="PANTHER" id="PTHR12309">
    <property type="entry name" value="SEC61 GAMMA SUBUNIT"/>
    <property type="match status" value="1"/>
</dbReference>
<dbReference type="GO" id="GO:0006605">
    <property type="term" value="P:protein targeting"/>
    <property type="evidence" value="ECO:0007669"/>
    <property type="project" value="InterPro"/>
</dbReference>
<comment type="similarity">
    <text evidence="2">Belongs to the SecE/SEC61-gamma family.</text>
</comment>
<keyword evidence="7 10" id="KW-1133">Transmembrane helix</keyword>
<comment type="subcellular location">
    <subcellularLocation>
        <location evidence="1">Endoplasmic reticulum membrane</location>
        <topology evidence="1">Single-pass membrane protein</topology>
    </subcellularLocation>
</comment>
<keyword evidence="6" id="KW-0653">Protein transport</keyword>
<dbReference type="Proteomes" id="UP001362899">
    <property type="component" value="Unassembled WGS sequence"/>
</dbReference>
<gene>
    <name evidence="11" type="ORF">DASB73_024590</name>
</gene>
<dbReference type="GO" id="GO:0006886">
    <property type="term" value="P:intracellular protein transport"/>
    <property type="evidence" value="ECO:0007669"/>
    <property type="project" value="InterPro"/>
</dbReference>
<evidence type="ECO:0000313" key="12">
    <source>
        <dbReference type="Proteomes" id="UP001362899"/>
    </source>
</evidence>
<keyword evidence="8" id="KW-0811">Translocation</keyword>
<evidence type="ECO:0000256" key="3">
    <source>
        <dbReference type="ARBA" id="ARBA00022448"/>
    </source>
</evidence>
<protein>
    <submittedName>
        <fullName evidence="11">Translocon subunit</fullName>
    </submittedName>
</protein>
<keyword evidence="4 10" id="KW-0812">Transmembrane</keyword>
<dbReference type="GO" id="GO:0008320">
    <property type="term" value="F:protein transmembrane transporter activity"/>
    <property type="evidence" value="ECO:0007669"/>
    <property type="project" value="InterPro"/>
</dbReference>
<dbReference type="AlphaFoldDB" id="A0AAV5RIV9"/>
<accession>A0AAV5RIV9</accession>
<dbReference type="InterPro" id="IPR008158">
    <property type="entry name" value="Translocase_Sec61-g"/>
</dbReference>
<dbReference type="EMBL" id="BTGC01000008">
    <property type="protein sequence ID" value="GMM51496.1"/>
    <property type="molecule type" value="Genomic_DNA"/>
</dbReference>
<reference evidence="11 12" key="1">
    <citation type="journal article" date="2023" name="Elife">
        <title>Identification of key yeast species and microbe-microbe interactions impacting larval growth of Drosophila in the wild.</title>
        <authorList>
            <person name="Mure A."/>
            <person name="Sugiura Y."/>
            <person name="Maeda R."/>
            <person name="Honda K."/>
            <person name="Sakurai N."/>
            <person name="Takahashi Y."/>
            <person name="Watada M."/>
            <person name="Katoh T."/>
            <person name="Gotoh A."/>
            <person name="Gotoh Y."/>
            <person name="Taniguchi I."/>
            <person name="Nakamura K."/>
            <person name="Hayashi T."/>
            <person name="Katayama T."/>
            <person name="Uemura T."/>
            <person name="Hattori Y."/>
        </authorList>
    </citation>
    <scope>NUCLEOTIDE SEQUENCE [LARGE SCALE GENOMIC DNA]</scope>
    <source>
        <strain evidence="11 12">SB-73</strain>
    </source>
</reference>
<feature type="transmembrane region" description="Helical" evidence="10">
    <location>
        <begin position="37"/>
        <end position="55"/>
    </location>
</feature>
<evidence type="ECO:0000256" key="10">
    <source>
        <dbReference type="SAM" id="Phobius"/>
    </source>
</evidence>
<keyword evidence="5" id="KW-0256">Endoplasmic reticulum</keyword>
<dbReference type="InterPro" id="IPR023391">
    <property type="entry name" value="Prot_translocase_SecE_dom_sf"/>
</dbReference>
<dbReference type="NCBIfam" id="TIGR00327">
    <property type="entry name" value="secE_euk_arch"/>
    <property type="match status" value="1"/>
</dbReference>
<dbReference type="Gene3D" id="1.20.5.820">
    <property type="entry name" value="Preprotein translocase SecE subunit"/>
    <property type="match status" value="1"/>
</dbReference>